<dbReference type="Proteomes" id="UP000315164">
    <property type="component" value="Unassembled WGS sequence"/>
</dbReference>
<dbReference type="PANTHER" id="PTHR13696:SF99">
    <property type="entry name" value="COBYRINIC ACID AC-DIAMIDE SYNTHASE"/>
    <property type="match status" value="1"/>
</dbReference>
<evidence type="ECO:0000313" key="3">
    <source>
        <dbReference type="EMBL" id="TRB71453.1"/>
    </source>
</evidence>
<dbReference type="CDD" id="cd02042">
    <property type="entry name" value="ParAB_family"/>
    <property type="match status" value="1"/>
</dbReference>
<sequence>MGIMSKSISIFNHKGGIAKTTTAFNVGWSLANQGYQVLLVDLDSQCNLTGLVLGYDQCKEDSDLALFYNNRHHLTMEGIVEALINGQSPDNYLSGNVGQITQTLNPNLFLLPGHLNVSELDSQISVSLKIAAGVPATRNIPGNLPTLIKKVAEQNNIDYILYDLSPNVGGLNEVILMSSDYFIVPTSPDFFCWQAVGSLAKNIRKWHNELKAFKELNGFNQSSYAIKNKPQFLGTIQQRYRPRKGQPAKSFEKWIERIRNEVITNFVPVLKTIDCAIDDTAIYAALKSTNSDLEPFDLAHIADFNSLIAISQELRVPVFSLTKEQIKNSGQFGHALNTMDESKENFDQEFQSLAERIIQLTNL</sequence>
<dbReference type="Gene3D" id="3.40.50.300">
    <property type="entry name" value="P-loop containing nucleotide triphosphate hydrolases"/>
    <property type="match status" value="1"/>
</dbReference>
<evidence type="ECO:0000313" key="4">
    <source>
        <dbReference type="Proteomes" id="UP000315164"/>
    </source>
</evidence>
<dbReference type="InterPro" id="IPR050678">
    <property type="entry name" value="DNA_Partitioning_ATPase"/>
</dbReference>
<name>A0A547E862_MANHA</name>
<dbReference type="EMBL" id="VAJI01000059">
    <property type="protein sequence ID" value="TRB33981.1"/>
    <property type="molecule type" value="Genomic_DNA"/>
</dbReference>
<dbReference type="Pfam" id="PF13614">
    <property type="entry name" value="AAA_31"/>
    <property type="match status" value="1"/>
</dbReference>
<dbReference type="EMBL" id="VAJB01000059">
    <property type="protein sequence ID" value="TRB71453.1"/>
    <property type="molecule type" value="Genomic_DNA"/>
</dbReference>
<dbReference type="Proteomes" id="UP000318394">
    <property type="component" value="Unassembled WGS sequence"/>
</dbReference>
<keyword evidence="5" id="KW-1185">Reference proteome</keyword>
<organism evidence="3 4">
    <name type="scientific">Mannheimia haemolytica</name>
    <name type="common">Pasteurella haemolytica</name>
    <dbReference type="NCBI Taxonomy" id="75985"/>
    <lineage>
        <taxon>Bacteria</taxon>
        <taxon>Pseudomonadati</taxon>
        <taxon>Pseudomonadota</taxon>
        <taxon>Gammaproteobacteria</taxon>
        <taxon>Pasteurellales</taxon>
        <taxon>Pasteurellaceae</taxon>
        <taxon>Mannheimia</taxon>
    </lineage>
</organism>
<dbReference type="GeneID" id="67369547"/>
<evidence type="ECO:0000313" key="2">
    <source>
        <dbReference type="EMBL" id="TRB33981.1"/>
    </source>
</evidence>
<dbReference type="OrthoDB" id="69313at2"/>
<feature type="domain" description="AAA" evidence="1">
    <location>
        <begin position="6"/>
        <end position="211"/>
    </location>
</feature>
<dbReference type="AlphaFoldDB" id="A0A547E862"/>
<dbReference type="PANTHER" id="PTHR13696">
    <property type="entry name" value="P-LOOP CONTAINING NUCLEOSIDE TRIPHOSPHATE HYDROLASE"/>
    <property type="match status" value="1"/>
</dbReference>
<dbReference type="SUPFAM" id="SSF52540">
    <property type="entry name" value="P-loop containing nucleoside triphosphate hydrolases"/>
    <property type="match status" value="1"/>
</dbReference>
<dbReference type="InterPro" id="IPR025669">
    <property type="entry name" value="AAA_dom"/>
</dbReference>
<dbReference type="RefSeq" id="WP_015587026.1">
    <property type="nucleotide sequence ID" value="NZ_CP017504.1"/>
</dbReference>
<gene>
    <name evidence="3" type="ORF">FEA53_13470</name>
    <name evidence="2" type="ORF">FEB89_13335</name>
</gene>
<accession>A0A547E862</accession>
<reference evidence="4 5" key="1">
    <citation type="journal article" date="2019" name="Vet. Microbiol.">
        <title>Genetic characterization of susceptible and multi-drug resistant Mannheimia haemolytica isolated from high-risk stocker calves prior to and after antimicrobial metaphylaxis.</title>
        <authorList>
            <person name="Snyder E.R."/>
            <person name="Alvarez-Narvaez S."/>
            <person name="Credille B.C."/>
        </authorList>
    </citation>
    <scope>NUCLEOTIDE SEQUENCE [LARGE SCALE GENOMIC DNA]</scope>
    <source>
        <strain evidence="3 4">UGA-R5-128-1</strain>
        <strain evidence="2 5">UGA-R7-163-1</strain>
    </source>
</reference>
<evidence type="ECO:0000259" key="1">
    <source>
        <dbReference type="Pfam" id="PF13614"/>
    </source>
</evidence>
<evidence type="ECO:0000313" key="5">
    <source>
        <dbReference type="Proteomes" id="UP000318394"/>
    </source>
</evidence>
<comment type="caution">
    <text evidence="3">The sequence shown here is derived from an EMBL/GenBank/DDBJ whole genome shotgun (WGS) entry which is preliminary data.</text>
</comment>
<protein>
    <recommendedName>
        <fullName evidence="1">AAA domain-containing protein</fullName>
    </recommendedName>
</protein>
<dbReference type="InterPro" id="IPR027417">
    <property type="entry name" value="P-loop_NTPase"/>
</dbReference>
<proteinExistence type="predicted"/>